<keyword evidence="1" id="KW-0472">Membrane</keyword>
<feature type="transmembrane region" description="Helical" evidence="1">
    <location>
        <begin position="176"/>
        <end position="194"/>
    </location>
</feature>
<dbReference type="RefSeq" id="WP_113867081.1">
    <property type="nucleotide sequence ID" value="NZ_BAABQN010000002.1"/>
</dbReference>
<dbReference type="PANTHER" id="PTHR34300:SF2">
    <property type="entry name" value="QUEUOSINE PRECURSOR TRANSPORTER-RELATED"/>
    <property type="match status" value="1"/>
</dbReference>
<feature type="transmembrane region" description="Helical" evidence="1">
    <location>
        <begin position="147"/>
        <end position="170"/>
    </location>
</feature>
<evidence type="ECO:0000313" key="3">
    <source>
        <dbReference type="Proteomes" id="UP000252254"/>
    </source>
</evidence>
<gene>
    <name evidence="2" type="ORF">DES48_102154</name>
</gene>
<dbReference type="HAMAP" id="MF_02088">
    <property type="entry name" value="Q_prec_transport"/>
    <property type="match status" value="1"/>
</dbReference>
<evidence type="ECO:0000313" key="2">
    <source>
        <dbReference type="EMBL" id="RBP00392.1"/>
    </source>
</evidence>
<evidence type="ECO:0000256" key="1">
    <source>
        <dbReference type="HAMAP-Rule" id="MF_02088"/>
    </source>
</evidence>
<keyword evidence="3" id="KW-1185">Reference proteome</keyword>
<keyword evidence="1" id="KW-0812">Transmembrane</keyword>
<protein>
    <recommendedName>
        <fullName evidence="1">Probable queuosine precursor transporter</fullName>
        <shortName evidence="1">Q precursor transporter</shortName>
    </recommendedName>
</protein>
<feature type="transmembrane region" description="Helical" evidence="1">
    <location>
        <begin position="104"/>
        <end position="126"/>
    </location>
</feature>
<dbReference type="STRING" id="200904.GCA_900168775_00429"/>
<dbReference type="Proteomes" id="UP000252254">
    <property type="component" value="Unassembled WGS sequence"/>
</dbReference>
<accession>A0A366EDD3</accession>
<dbReference type="EMBL" id="QNRI01000002">
    <property type="protein sequence ID" value="RBP00392.1"/>
    <property type="molecule type" value="Genomic_DNA"/>
</dbReference>
<dbReference type="OrthoDB" id="9805479at2"/>
<dbReference type="InterPro" id="IPR003744">
    <property type="entry name" value="YhhQ"/>
</dbReference>
<comment type="function">
    <text evidence="1">Involved in the import of queuosine (Q) precursors, required for Q precursor salvage.</text>
</comment>
<dbReference type="NCBIfam" id="TIGR00697">
    <property type="entry name" value="queuosine precursor transporter"/>
    <property type="match status" value="1"/>
</dbReference>
<dbReference type="Pfam" id="PF02592">
    <property type="entry name" value="Vut_1"/>
    <property type="match status" value="1"/>
</dbReference>
<keyword evidence="1" id="KW-1003">Cell membrane</keyword>
<comment type="caution">
    <text evidence="2">The sequence shown here is derived from an EMBL/GenBank/DDBJ whole genome shotgun (WGS) entry which is preliminary data.</text>
</comment>
<name>A0A366EDD3_9BACI</name>
<dbReference type="GO" id="GO:0005886">
    <property type="term" value="C:plasma membrane"/>
    <property type="evidence" value="ECO:0007669"/>
    <property type="project" value="UniProtKB-SubCell"/>
</dbReference>
<keyword evidence="1" id="KW-1133">Transmembrane helix</keyword>
<keyword evidence="1" id="KW-0813">Transport</keyword>
<feature type="transmembrane region" description="Helical" evidence="1">
    <location>
        <begin position="61"/>
        <end position="84"/>
    </location>
</feature>
<dbReference type="PANTHER" id="PTHR34300">
    <property type="entry name" value="QUEUOSINE PRECURSOR TRANSPORTER-RELATED"/>
    <property type="match status" value="1"/>
</dbReference>
<comment type="similarity">
    <text evidence="1">Belongs to the vitamin uptake transporter (VUT/ECF) (TC 2.A.88) family. Q precursor transporter subfamily.</text>
</comment>
<dbReference type="AlphaFoldDB" id="A0A366EDD3"/>
<dbReference type="GO" id="GO:0022857">
    <property type="term" value="F:transmembrane transporter activity"/>
    <property type="evidence" value="ECO:0007669"/>
    <property type="project" value="UniProtKB-UniRule"/>
</dbReference>
<proteinExistence type="inferred from homology"/>
<feature type="transmembrane region" description="Helical" evidence="1">
    <location>
        <begin position="30"/>
        <end position="49"/>
    </location>
</feature>
<organism evidence="2 3">
    <name type="scientific">Paraliobacillus ryukyuensis</name>
    <dbReference type="NCBI Taxonomy" id="200904"/>
    <lineage>
        <taxon>Bacteria</taxon>
        <taxon>Bacillati</taxon>
        <taxon>Bacillota</taxon>
        <taxon>Bacilli</taxon>
        <taxon>Bacillales</taxon>
        <taxon>Bacillaceae</taxon>
        <taxon>Paraliobacillus</taxon>
    </lineage>
</organism>
<reference evidence="2 3" key="1">
    <citation type="submission" date="2018-06" db="EMBL/GenBank/DDBJ databases">
        <title>Genomic Encyclopedia of Type Strains, Phase IV (KMG-IV): sequencing the most valuable type-strain genomes for metagenomic binning, comparative biology and taxonomic classification.</title>
        <authorList>
            <person name="Goeker M."/>
        </authorList>
    </citation>
    <scope>NUCLEOTIDE SEQUENCE [LARGE SCALE GENOMIC DNA]</scope>
    <source>
        <strain evidence="2 3">DSM 15140</strain>
    </source>
</reference>
<comment type="subcellular location">
    <subcellularLocation>
        <location evidence="1">Cell membrane</location>
        <topology evidence="1">Multi-pass membrane protein</topology>
    </subcellularLocation>
</comment>
<sequence length="214" mass="23403">MFVYLNALFVGLLILSNIISVKLFSIGEFIILPAAAIVYVITYLITDVVGEVYGKDAAMKIVRAGFFTQIVALVFVFAAIHLPAAASFGMQAEFEMIMGGSFRVMLASLLAYLVSQHIDVAIFHKLKKQHGEKKLWLRNNLSTISSQLLDTVIFIVVAFVGTVPTAILISMIITQYLFKAVVAIVDTPVTYLLVRLAKKEQAKAKTNTATVQAG</sequence>